<protein>
    <submittedName>
        <fullName evidence="2">Uncharacterized protein</fullName>
    </submittedName>
</protein>
<dbReference type="AlphaFoldDB" id="A0A562E796"/>
<gene>
    <name evidence="2" type="ORF">L618_001800000600</name>
</gene>
<sequence length="389" mass="41878">MKGLRELAADERCKSRADDLELLAKDIESGDSDKWVGIDLLAAFPASTTSSVRKFGIVESLLGALAAIAVFAPVAWTWFSLRAASQAYSNMTADGIRPDDTFLGLWISGFDGYLAGWHRLSWVALVSILVIVLAVLLVIAQRVVSSAADKKEDEEAVTFEARRISVLCAAQREIGGQHTADPSAIEAIVRSSIKKLSKAHDATKEGIDRLNATSASLETTAATMTAAADATQSSLQGVEYAAKVLETTADESQRRMTKTLDHFADQLQDQLTKAQSETGRVVAQSSDAIRSTIDDLVAGVALMERSQSAIAGSVDTMDRRSVDTGRELQAAVFELRSAVEGIDRSLLRHESALQAQASDLTAARDAVEMMLRRLELMGHEQSGDHVETV</sequence>
<feature type="transmembrane region" description="Helical" evidence="1">
    <location>
        <begin position="61"/>
        <end position="81"/>
    </location>
</feature>
<dbReference type="Proteomes" id="UP000317573">
    <property type="component" value="Unassembled WGS sequence"/>
</dbReference>
<keyword evidence="1" id="KW-1133">Transmembrane helix</keyword>
<comment type="caution">
    <text evidence="2">The sequence shown here is derived from an EMBL/GenBank/DDBJ whole genome shotgun (WGS) entry which is preliminary data.</text>
</comment>
<dbReference type="EMBL" id="VLJT01000015">
    <property type="protein sequence ID" value="TWH17769.1"/>
    <property type="molecule type" value="Genomic_DNA"/>
</dbReference>
<feature type="transmembrane region" description="Helical" evidence="1">
    <location>
        <begin position="120"/>
        <end position="140"/>
    </location>
</feature>
<evidence type="ECO:0000313" key="3">
    <source>
        <dbReference type="Proteomes" id="UP000317573"/>
    </source>
</evidence>
<organism evidence="2 3">
    <name type="scientific">Rhodococcus rhodochrous J45</name>
    <dbReference type="NCBI Taxonomy" id="935266"/>
    <lineage>
        <taxon>Bacteria</taxon>
        <taxon>Bacillati</taxon>
        <taxon>Actinomycetota</taxon>
        <taxon>Actinomycetes</taxon>
        <taxon>Mycobacteriales</taxon>
        <taxon>Nocardiaceae</taxon>
        <taxon>Rhodococcus</taxon>
    </lineage>
</organism>
<keyword evidence="1" id="KW-0812">Transmembrane</keyword>
<evidence type="ECO:0000256" key="1">
    <source>
        <dbReference type="SAM" id="Phobius"/>
    </source>
</evidence>
<name>A0A562E796_RHORH</name>
<accession>A0A562E796</accession>
<reference evidence="2 3" key="1">
    <citation type="submission" date="2019-07" db="EMBL/GenBank/DDBJ databases">
        <title>Genome sequencing of lignin-degrading bacterial isolates.</title>
        <authorList>
            <person name="Gladden J."/>
        </authorList>
    </citation>
    <scope>NUCLEOTIDE SEQUENCE [LARGE SCALE GENOMIC DNA]</scope>
    <source>
        <strain evidence="2 3">J45</strain>
    </source>
</reference>
<proteinExistence type="predicted"/>
<evidence type="ECO:0000313" key="2">
    <source>
        <dbReference type="EMBL" id="TWH17769.1"/>
    </source>
</evidence>
<keyword evidence="1" id="KW-0472">Membrane</keyword>